<gene>
    <name evidence="8" type="ORF">EDD71_11241</name>
</gene>
<comment type="similarity">
    <text evidence="2">Belongs to the oxidase-dependent Fe transporter (OFeT) (TC 9.A.10.1) family.</text>
</comment>
<keyword evidence="9" id="KW-1185">Reference proteome</keyword>
<evidence type="ECO:0000256" key="5">
    <source>
        <dbReference type="ARBA" id="ARBA00023136"/>
    </source>
</evidence>
<dbReference type="InterPro" id="IPR004923">
    <property type="entry name" value="FTR1/Fip1/EfeU"/>
</dbReference>
<feature type="transmembrane region" description="Helical" evidence="6">
    <location>
        <begin position="229"/>
        <end position="247"/>
    </location>
</feature>
<evidence type="ECO:0000313" key="8">
    <source>
        <dbReference type="EMBL" id="TDT57261.1"/>
    </source>
</evidence>
<dbReference type="Pfam" id="PF10080">
    <property type="entry name" value="FtrD-like"/>
    <property type="match status" value="1"/>
</dbReference>
<reference evidence="8 9" key="1">
    <citation type="submission" date="2019-03" db="EMBL/GenBank/DDBJ databases">
        <title>Genomic Encyclopedia of Type Strains, Phase IV (KMG-IV): sequencing the most valuable type-strain genomes for metagenomic binning, comparative biology and taxonomic classification.</title>
        <authorList>
            <person name="Goeker M."/>
        </authorList>
    </citation>
    <scope>NUCLEOTIDE SEQUENCE [LARGE SCALE GENOMIC DNA]</scope>
    <source>
        <strain evidence="8 9">DSM 24455</strain>
    </source>
</reference>
<comment type="subcellular location">
    <subcellularLocation>
        <location evidence="1">Membrane</location>
        <topology evidence="1">Multi-pass membrane protein</topology>
    </subcellularLocation>
</comment>
<proteinExistence type="inferred from homology"/>
<evidence type="ECO:0000259" key="7">
    <source>
        <dbReference type="Pfam" id="PF10080"/>
    </source>
</evidence>
<feature type="transmembrane region" description="Helical" evidence="6">
    <location>
        <begin position="149"/>
        <end position="170"/>
    </location>
</feature>
<evidence type="ECO:0000256" key="4">
    <source>
        <dbReference type="ARBA" id="ARBA00022989"/>
    </source>
</evidence>
<dbReference type="RefSeq" id="WP_166636408.1">
    <property type="nucleotide sequence ID" value="NZ_SOAZ01000012.1"/>
</dbReference>
<keyword evidence="4 6" id="KW-1133">Transmembrane helix</keyword>
<dbReference type="PANTHER" id="PTHR31632">
    <property type="entry name" value="IRON TRANSPORTER FTH1"/>
    <property type="match status" value="1"/>
</dbReference>
<dbReference type="Proteomes" id="UP000295325">
    <property type="component" value="Unassembled WGS sequence"/>
</dbReference>
<accession>A0A4R7KL29</accession>
<feature type="transmembrane region" description="Helical" evidence="6">
    <location>
        <begin position="6"/>
        <end position="26"/>
    </location>
</feature>
<dbReference type="GO" id="GO:0033573">
    <property type="term" value="C:high-affinity iron permease complex"/>
    <property type="evidence" value="ECO:0007669"/>
    <property type="project" value="InterPro"/>
</dbReference>
<feature type="domain" description="Membrane iron-sulfur containing protein FtrD-like" evidence="7">
    <location>
        <begin position="330"/>
        <end position="431"/>
    </location>
</feature>
<name>A0A4R7KL29_9CLOT</name>
<protein>
    <submittedName>
        <fullName evidence="8">FTR1 family protein</fullName>
    </submittedName>
</protein>
<feature type="transmembrane region" description="Helical" evidence="6">
    <location>
        <begin position="38"/>
        <end position="61"/>
    </location>
</feature>
<feature type="transmembrane region" description="Helical" evidence="6">
    <location>
        <begin position="67"/>
        <end position="86"/>
    </location>
</feature>
<dbReference type="EMBL" id="SOAZ01000012">
    <property type="protein sequence ID" value="TDT57261.1"/>
    <property type="molecule type" value="Genomic_DNA"/>
</dbReference>
<evidence type="ECO:0000256" key="6">
    <source>
        <dbReference type="SAM" id="Phobius"/>
    </source>
</evidence>
<dbReference type="Pfam" id="PF03239">
    <property type="entry name" value="FTR1"/>
    <property type="match status" value="1"/>
</dbReference>
<keyword evidence="3 6" id="KW-0812">Transmembrane</keyword>
<evidence type="ECO:0000256" key="3">
    <source>
        <dbReference type="ARBA" id="ARBA00022692"/>
    </source>
</evidence>
<evidence type="ECO:0000313" key="9">
    <source>
        <dbReference type="Proteomes" id="UP000295325"/>
    </source>
</evidence>
<dbReference type="AlphaFoldDB" id="A0A4R7KL29"/>
<feature type="transmembrane region" description="Helical" evidence="6">
    <location>
        <begin position="119"/>
        <end position="143"/>
    </location>
</feature>
<dbReference type="PANTHER" id="PTHR31632:SF2">
    <property type="entry name" value="PLASMA MEMBRANE IRON PERMEASE"/>
    <property type="match status" value="1"/>
</dbReference>
<organism evidence="8 9">
    <name type="scientific">Fonticella tunisiensis</name>
    <dbReference type="NCBI Taxonomy" id="1096341"/>
    <lineage>
        <taxon>Bacteria</taxon>
        <taxon>Bacillati</taxon>
        <taxon>Bacillota</taxon>
        <taxon>Clostridia</taxon>
        <taxon>Eubacteriales</taxon>
        <taxon>Clostridiaceae</taxon>
        <taxon>Fonticella</taxon>
    </lineage>
</organism>
<feature type="transmembrane region" description="Helical" evidence="6">
    <location>
        <begin position="279"/>
        <end position="300"/>
    </location>
</feature>
<dbReference type="GO" id="GO:0015093">
    <property type="term" value="F:ferrous iron transmembrane transporter activity"/>
    <property type="evidence" value="ECO:0007669"/>
    <property type="project" value="TreeGrafter"/>
</dbReference>
<evidence type="ECO:0000256" key="2">
    <source>
        <dbReference type="ARBA" id="ARBA00008333"/>
    </source>
</evidence>
<keyword evidence="5 6" id="KW-0472">Membrane</keyword>
<comment type="caution">
    <text evidence="8">The sequence shown here is derived from an EMBL/GenBank/DDBJ whole genome shotgun (WGS) entry which is preliminary data.</text>
</comment>
<evidence type="ECO:0000256" key="1">
    <source>
        <dbReference type="ARBA" id="ARBA00004141"/>
    </source>
</evidence>
<dbReference type="InterPro" id="IPR018758">
    <property type="entry name" value="FtrD-like"/>
</dbReference>
<sequence>MIEALVVTLREGIEAALVVGIIVAYLNKTEKFELKKHAYFGLALAVVASILGAVIFNLIGFDPENEVLEGIMFFTAAVFVGSMVIWMQKTSKNIKNEMEEKLHNIVNQSSDKDLKKQGIGILAFTFFMVFREGIETVLFMTALTTESNAFLSFLGGLVGIALSVLFAVFFIRGSLKINLSRFFKVTSWILMILVVRLFAGGLHEFGEVGIIPLGQLAMKIIGLIVRDNSTVIISMMLLTLPIVMVLLDSKNTNIEIEGVKEETGAEKRKRLAEIQRDRMWKKAVIVSALAINLILGFNLYSQATRPVFDPNPQMISAVNGEIKIPLESLKENIMSKYAYEVDGVNVRFILVKRPGNAVSSGLDACDICGAIGYFQEQGNIDNIICKNCNAPIPMTTIGYPGGCNPIPIKTEVVNNNIVVKVGDLAASKNVFAGGVVK</sequence>